<dbReference type="EMBL" id="JBHSSN010000004">
    <property type="protein sequence ID" value="MFC6322547.1"/>
    <property type="molecule type" value="Genomic_DNA"/>
</dbReference>
<evidence type="ECO:0000313" key="4">
    <source>
        <dbReference type="Proteomes" id="UP001596186"/>
    </source>
</evidence>
<dbReference type="RefSeq" id="WP_125593093.1">
    <property type="nucleotide sequence ID" value="NZ_JBHSSN010000004.1"/>
</dbReference>
<keyword evidence="4" id="KW-1185">Reference proteome</keyword>
<dbReference type="InterPro" id="IPR005182">
    <property type="entry name" value="YdbS-like_PH"/>
</dbReference>
<keyword evidence="1" id="KW-0812">Transmembrane</keyword>
<evidence type="ECO:0000313" key="3">
    <source>
        <dbReference type="EMBL" id="MFC6322547.1"/>
    </source>
</evidence>
<dbReference type="Proteomes" id="UP001596186">
    <property type="component" value="Unassembled WGS sequence"/>
</dbReference>
<accession>A0ABW1USZ1</accession>
<comment type="caution">
    <text evidence="3">The sequence shown here is derived from an EMBL/GenBank/DDBJ whole genome shotgun (WGS) entry which is preliminary data.</text>
</comment>
<evidence type="ECO:0000256" key="1">
    <source>
        <dbReference type="SAM" id="Phobius"/>
    </source>
</evidence>
<reference evidence="4" key="1">
    <citation type="journal article" date="2019" name="Int. J. Syst. Evol. Microbiol.">
        <title>The Global Catalogue of Microorganisms (GCM) 10K type strain sequencing project: providing services to taxonomists for standard genome sequencing and annotation.</title>
        <authorList>
            <consortium name="The Broad Institute Genomics Platform"/>
            <consortium name="The Broad Institute Genome Sequencing Center for Infectious Disease"/>
            <person name="Wu L."/>
            <person name="Ma J."/>
        </authorList>
    </citation>
    <scope>NUCLEOTIDE SEQUENCE [LARGE SCALE GENOMIC DNA]</scope>
    <source>
        <strain evidence="4">CCM 8895</strain>
    </source>
</reference>
<organism evidence="3 4">
    <name type="scientific">Companilactobacillus baiquanensis</name>
    <dbReference type="NCBI Taxonomy" id="2486005"/>
    <lineage>
        <taxon>Bacteria</taxon>
        <taxon>Bacillati</taxon>
        <taxon>Bacillota</taxon>
        <taxon>Bacilli</taxon>
        <taxon>Lactobacillales</taxon>
        <taxon>Lactobacillaceae</taxon>
        <taxon>Companilactobacillus</taxon>
    </lineage>
</organism>
<keyword evidence="1" id="KW-1133">Transmembrane helix</keyword>
<protein>
    <submittedName>
        <fullName evidence="3">PH domain-containing protein</fullName>
    </submittedName>
</protein>
<dbReference type="Pfam" id="PF03703">
    <property type="entry name" value="bPH_2"/>
    <property type="match status" value="1"/>
</dbReference>
<name>A0ABW1USZ1_9LACO</name>
<evidence type="ECO:0000259" key="2">
    <source>
        <dbReference type="Pfam" id="PF03703"/>
    </source>
</evidence>
<feature type="transmembrane region" description="Helical" evidence="1">
    <location>
        <begin position="52"/>
        <end position="72"/>
    </location>
</feature>
<keyword evidence="1" id="KW-0472">Membrane</keyword>
<sequence>MDKVEKLPSEIKTIWKINAFFDFFIFLIIFIVLLFLPMLFPTVAGGFFKVSQIVVGILAVLVLVSELVLITYRWNFWTYYIDERQVELHKGFFFRKQVIIPIARVQNVTLKQGPILRIKDLQKIIIVTAAGQSEIEGIKSTQAEELKEIIMKLAQEAKNDI</sequence>
<dbReference type="PANTHER" id="PTHR34473:SF2">
    <property type="entry name" value="UPF0699 TRANSMEMBRANE PROTEIN YDBT"/>
    <property type="match status" value="1"/>
</dbReference>
<dbReference type="PANTHER" id="PTHR34473">
    <property type="entry name" value="UPF0699 TRANSMEMBRANE PROTEIN YDBS"/>
    <property type="match status" value="1"/>
</dbReference>
<feature type="domain" description="YdbS-like PH" evidence="2">
    <location>
        <begin position="74"/>
        <end position="150"/>
    </location>
</feature>
<gene>
    <name evidence="3" type="ORF">ACFP1F_02050</name>
</gene>
<feature type="transmembrane region" description="Helical" evidence="1">
    <location>
        <begin position="20"/>
        <end position="40"/>
    </location>
</feature>
<proteinExistence type="predicted"/>